<comment type="caution">
    <text evidence="1">The sequence shown here is derived from an EMBL/GenBank/DDBJ whole genome shotgun (WGS) entry which is preliminary data.</text>
</comment>
<dbReference type="Pfam" id="PF18977">
    <property type="entry name" value="DUF5713"/>
    <property type="match status" value="1"/>
</dbReference>
<proteinExistence type="predicted"/>
<protein>
    <submittedName>
        <fullName evidence="1">Uncharacterized protein</fullName>
    </submittedName>
</protein>
<evidence type="ECO:0000313" key="1">
    <source>
        <dbReference type="EMBL" id="RML87491.1"/>
    </source>
</evidence>
<gene>
    <name evidence="1" type="ORF">APX70_03474</name>
</gene>
<dbReference type="InterPro" id="IPR043767">
    <property type="entry name" value="DUF5713"/>
</dbReference>
<dbReference type="Proteomes" id="UP000282378">
    <property type="component" value="Unassembled WGS sequence"/>
</dbReference>
<sequence>MAVVNHYGQTAKRPGNQHITLRGVTMQLTNETMAKHAFLKGMYQDEYFPDAVVKMCEDVLVNLGHEIEQQKPSGLTALYALTHKATEQINDLEEVFEENGSEIETFARETIGEDFIRIADAYGFPDADIEELIAPREW</sequence>
<name>A0A3M2ZH43_PSEYM</name>
<dbReference type="EMBL" id="RBNL01001637">
    <property type="protein sequence ID" value="RML87491.1"/>
    <property type="molecule type" value="Genomic_DNA"/>
</dbReference>
<dbReference type="AlphaFoldDB" id="A0A3M2ZH43"/>
<accession>A0A3M2ZH43</accession>
<organism evidence="1 2">
    <name type="scientific">Pseudomonas syringae pv. maculicola</name>
    <dbReference type="NCBI Taxonomy" id="59511"/>
    <lineage>
        <taxon>Bacteria</taxon>
        <taxon>Pseudomonadati</taxon>
        <taxon>Pseudomonadota</taxon>
        <taxon>Gammaproteobacteria</taxon>
        <taxon>Pseudomonadales</taxon>
        <taxon>Pseudomonadaceae</taxon>
        <taxon>Pseudomonas</taxon>
    </lineage>
</organism>
<reference evidence="1 2" key="1">
    <citation type="submission" date="2018-08" db="EMBL/GenBank/DDBJ databases">
        <title>Recombination of ecologically and evolutionarily significant loci maintains genetic cohesion in the Pseudomonas syringae species complex.</title>
        <authorList>
            <person name="Dillon M."/>
            <person name="Thakur S."/>
            <person name="Almeida R.N.D."/>
            <person name="Weir B.S."/>
            <person name="Guttman D.S."/>
        </authorList>
    </citation>
    <scope>NUCLEOTIDE SEQUENCE [LARGE SCALE GENOMIC DNA]</scope>
    <source>
        <strain evidence="1 2">88_10</strain>
    </source>
</reference>
<evidence type="ECO:0000313" key="2">
    <source>
        <dbReference type="Proteomes" id="UP000282378"/>
    </source>
</evidence>